<evidence type="ECO:0000256" key="2">
    <source>
        <dbReference type="ARBA" id="ARBA00022490"/>
    </source>
</evidence>
<sequence>MNMIEKNATNTWKYTESLPNIRRAGKLIPVGDRAKACLQEISPKPQTPPVVRKFLNTTRPGAGAIRVFHGKANDPDIASTLVHGVSSQASISGGLVINPPPKTIYQQRLQQLSEAGYSTNQKAPLGRSHDQSPGLPNCLDIGNATFGVKSPNTAGVIINPPKSAEQVATEAQEGHQSYIRSHNAYFVGEQVDRKYKWSHYGKDGRFGVPTPHHNDGRSVSKSLHWLCDTQKHNSAKFVSRRCDDFRERTQPQIGKVHDPLLLLFEDEEFGLTFSTGAGDLLHSTPPAEYQKGTDRQRTLVSAVRQHLKKVNFHHFNSLLQAFRHYDKKGQGVIDKEDLRDVCRQFNLDLSGPMLDDLMEYCDVDKDGLINFLEFANFLNWKDKMPISKVEQRILTSECKTSTAPDNMQRETLPVRPAASEALARPEDLEPAEVGSMLKTPKTLNRPRTIQDRFVTSSSLIRAVVGGLPTTDYRMYGTPTVRTDLAAPRIKRVSDSTNYGDQTTAFDLLYPALHSLRGVHKEHFFCPRTKEEIADIFRNVGVSISAETFEEVWKLASMRHPTGDVCVEIFRDVLKEIQAN</sequence>
<dbReference type="InterPro" id="IPR011992">
    <property type="entry name" value="EF-hand-dom_pair"/>
</dbReference>
<evidence type="ECO:0000313" key="12">
    <source>
        <dbReference type="Proteomes" id="UP000694395"/>
    </source>
</evidence>
<evidence type="ECO:0000256" key="5">
    <source>
        <dbReference type="ARBA" id="ARBA00022837"/>
    </source>
</evidence>
<gene>
    <name evidence="11" type="primary">LOC110515528</name>
</gene>
<dbReference type="AlphaFoldDB" id="A0A8C7NYC9"/>
<accession>A0A8C7NYC9</accession>
<protein>
    <recommendedName>
        <fullName evidence="10">EF-hand domain-containing protein</fullName>
    </recommendedName>
</protein>
<feature type="domain" description="EF-hand" evidence="10">
    <location>
        <begin position="349"/>
        <end position="384"/>
    </location>
</feature>
<keyword evidence="2" id="KW-0963">Cytoplasm</keyword>
<dbReference type="PROSITE" id="PS50222">
    <property type="entry name" value="EF_HAND_2"/>
    <property type="match status" value="2"/>
</dbReference>
<dbReference type="SUPFAM" id="SSF47473">
    <property type="entry name" value="EF-hand"/>
    <property type="match status" value="1"/>
</dbReference>
<evidence type="ECO:0000256" key="9">
    <source>
        <dbReference type="ARBA" id="ARBA00023273"/>
    </source>
</evidence>
<keyword evidence="12" id="KW-1185">Reference proteome</keyword>
<reference evidence="11" key="1">
    <citation type="submission" date="2020-07" db="EMBL/GenBank/DDBJ databases">
        <title>A long reads based de novo assembly of the rainbow trout Arlee double haploid line genome.</title>
        <authorList>
            <person name="Gao G."/>
            <person name="Palti Y."/>
        </authorList>
    </citation>
    <scope>NUCLEOTIDE SEQUENCE [LARGE SCALE GENOMIC DNA]</scope>
</reference>
<dbReference type="PANTHER" id="PTHR12086:SF12">
    <property type="entry name" value="EF-HAND DOMAIN-CONTAINING FAMILY MEMBER B"/>
    <property type="match status" value="1"/>
</dbReference>
<dbReference type="InterPro" id="IPR057428">
    <property type="entry name" value="EFHB_EF-hand_C"/>
</dbReference>
<evidence type="ECO:0000256" key="7">
    <source>
        <dbReference type="ARBA" id="ARBA00023069"/>
    </source>
</evidence>
<evidence type="ECO:0000313" key="11">
    <source>
        <dbReference type="Ensembl" id="ENSOMYP00000013742.2"/>
    </source>
</evidence>
<evidence type="ECO:0000256" key="8">
    <source>
        <dbReference type="ARBA" id="ARBA00023212"/>
    </source>
</evidence>
<dbReference type="Proteomes" id="UP000694395">
    <property type="component" value="Chromosome 3"/>
</dbReference>
<evidence type="ECO:0000256" key="6">
    <source>
        <dbReference type="ARBA" id="ARBA00022846"/>
    </source>
</evidence>
<dbReference type="Pfam" id="PF13499">
    <property type="entry name" value="EF-hand_7"/>
    <property type="match status" value="1"/>
</dbReference>
<keyword evidence="7" id="KW-0969">Cilium</keyword>
<dbReference type="Pfam" id="PF25325">
    <property type="entry name" value="EF-hand_EFHB_C"/>
    <property type="match status" value="1"/>
</dbReference>
<proteinExistence type="predicted"/>
<dbReference type="GeneTree" id="ENSGT00940000174959"/>
<evidence type="ECO:0000256" key="4">
    <source>
        <dbReference type="ARBA" id="ARBA00022737"/>
    </source>
</evidence>
<dbReference type="Ensembl" id="ENSOMYT00000015215.2">
    <property type="protein sequence ID" value="ENSOMYP00000013742.2"/>
    <property type="gene ID" value="ENSOMYG00000006804.2"/>
</dbReference>
<reference evidence="11" key="2">
    <citation type="submission" date="2025-08" db="UniProtKB">
        <authorList>
            <consortium name="Ensembl"/>
        </authorList>
    </citation>
    <scope>IDENTIFICATION</scope>
</reference>
<keyword evidence="5" id="KW-0106">Calcium</keyword>
<dbReference type="PANTHER" id="PTHR12086">
    <property type="entry name" value="EF-HAND DOMAIN C-TERMINAL CONTAINING PROTEIN"/>
    <property type="match status" value="1"/>
</dbReference>
<evidence type="ECO:0000256" key="1">
    <source>
        <dbReference type="ARBA" id="ARBA00004611"/>
    </source>
</evidence>
<evidence type="ECO:0000256" key="3">
    <source>
        <dbReference type="ARBA" id="ARBA00022723"/>
    </source>
</evidence>
<dbReference type="PROSITE" id="PS00018">
    <property type="entry name" value="EF_HAND_1"/>
    <property type="match status" value="1"/>
</dbReference>
<name>A0A8C7NYC9_ONCMY</name>
<feature type="domain" description="EF-hand" evidence="10">
    <location>
        <begin position="313"/>
        <end position="348"/>
    </location>
</feature>
<reference evidence="11" key="3">
    <citation type="submission" date="2025-09" db="UniProtKB">
        <authorList>
            <consortium name="Ensembl"/>
        </authorList>
    </citation>
    <scope>IDENTIFICATION</scope>
</reference>
<dbReference type="SMART" id="SM00054">
    <property type="entry name" value="EFh"/>
    <property type="match status" value="2"/>
</dbReference>
<keyword evidence="8" id="KW-0206">Cytoskeleton</keyword>
<organism evidence="11 12">
    <name type="scientific">Oncorhynchus mykiss</name>
    <name type="common">Rainbow trout</name>
    <name type="synonym">Salmo gairdneri</name>
    <dbReference type="NCBI Taxonomy" id="8022"/>
    <lineage>
        <taxon>Eukaryota</taxon>
        <taxon>Metazoa</taxon>
        <taxon>Chordata</taxon>
        <taxon>Craniata</taxon>
        <taxon>Vertebrata</taxon>
        <taxon>Euteleostomi</taxon>
        <taxon>Actinopterygii</taxon>
        <taxon>Neopterygii</taxon>
        <taxon>Teleostei</taxon>
        <taxon>Protacanthopterygii</taxon>
        <taxon>Salmoniformes</taxon>
        <taxon>Salmonidae</taxon>
        <taxon>Salmoninae</taxon>
        <taxon>Oncorhynchus</taxon>
    </lineage>
</organism>
<dbReference type="InterPro" id="IPR018247">
    <property type="entry name" value="EF_Hand_1_Ca_BS"/>
</dbReference>
<dbReference type="InterPro" id="IPR002048">
    <property type="entry name" value="EF_hand_dom"/>
</dbReference>
<dbReference type="CDD" id="cd00051">
    <property type="entry name" value="EFh"/>
    <property type="match status" value="1"/>
</dbReference>
<comment type="subcellular location">
    <subcellularLocation>
        <location evidence="1">Cytoplasm</location>
        <location evidence="1">Cytoskeleton</location>
        <location evidence="1">Flagellum axoneme</location>
    </subcellularLocation>
</comment>
<dbReference type="Gene3D" id="1.10.238.10">
    <property type="entry name" value="EF-hand"/>
    <property type="match status" value="1"/>
</dbReference>
<keyword evidence="9" id="KW-0966">Cell projection</keyword>
<dbReference type="GO" id="GO:0005509">
    <property type="term" value="F:calcium ion binding"/>
    <property type="evidence" value="ECO:0007669"/>
    <property type="project" value="InterPro"/>
</dbReference>
<keyword evidence="6" id="KW-0282">Flagellum</keyword>
<evidence type="ECO:0000259" key="10">
    <source>
        <dbReference type="PROSITE" id="PS50222"/>
    </source>
</evidence>
<keyword evidence="4" id="KW-0677">Repeat</keyword>
<dbReference type="InterPro" id="IPR040193">
    <property type="entry name" value="EFHC1/EFHC2/EFHB"/>
</dbReference>
<keyword evidence="3" id="KW-0479">Metal-binding</keyword>